<dbReference type="PANTHER" id="PTHR33127:SF86">
    <property type="entry name" value="F-BOX PROTEIN KIB4-RELATED"/>
    <property type="match status" value="1"/>
</dbReference>
<feature type="domain" description="KIB1-4 beta-propeller" evidence="1">
    <location>
        <begin position="44"/>
        <end position="267"/>
    </location>
</feature>
<dbReference type="PANTHER" id="PTHR33127">
    <property type="entry name" value="TRANSMEMBRANE PROTEIN"/>
    <property type="match status" value="1"/>
</dbReference>
<reference evidence="2" key="2">
    <citation type="submission" date="2023-05" db="EMBL/GenBank/DDBJ databases">
        <authorList>
            <person name="Schelkunov M.I."/>
        </authorList>
    </citation>
    <scope>NUCLEOTIDE SEQUENCE</scope>
    <source>
        <strain evidence="2">Hsosn_3</strain>
        <tissue evidence="2">Leaf</tissue>
    </source>
</reference>
<dbReference type="Proteomes" id="UP001237642">
    <property type="component" value="Unassembled WGS sequence"/>
</dbReference>
<dbReference type="InterPro" id="IPR005174">
    <property type="entry name" value="KIB1-4_b-propeller"/>
</dbReference>
<keyword evidence="3" id="KW-1185">Reference proteome</keyword>
<gene>
    <name evidence="2" type="ORF">POM88_039872</name>
</gene>
<evidence type="ECO:0000313" key="3">
    <source>
        <dbReference type="Proteomes" id="UP001237642"/>
    </source>
</evidence>
<dbReference type="AlphaFoldDB" id="A0AAD8HC58"/>
<comment type="caution">
    <text evidence="2">The sequence shown here is derived from an EMBL/GenBank/DDBJ whole genome shotgun (WGS) entry which is preliminary data.</text>
</comment>
<reference evidence="2" key="1">
    <citation type="submission" date="2023-02" db="EMBL/GenBank/DDBJ databases">
        <title>Genome of toxic invasive species Heracleum sosnowskyi carries increased number of genes despite the absence of recent whole-genome duplications.</title>
        <authorList>
            <person name="Schelkunov M."/>
            <person name="Shtratnikova V."/>
            <person name="Makarenko M."/>
            <person name="Klepikova A."/>
            <person name="Omelchenko D."/>
            <person name="Novikova G."/>
            <person name="Obukhova E."/>
            <person name="Bogdanov V."/>
            <person name="Penin A."/>
            <person name="Logacheva M."/>
        </authorList>
    </citation>
    <scope>NUCLEOTIDE SEQUENCE</scope>
    <source>
        <strain evidence="2">Hsosn_3</strain>
        <tissue evidence="2">Leaf</tissue>
    </source>
</reference>
<sequence>MCLEAVCRDWWCASLNYPKKQVVGDGMPWIMQQKDEENSSSHEFISITRKKRFTIDLPEFRNSLVLFSKQGWVLMRKKNFCESYERLPDSLFLMNPFTKAKIELPDVAEIWEYYGCFSTKAGVPEQVLLLGAGKSCETMLRTNYIGDVVWNEHFSIDHPIVYEGCCGLISTKEQIYYINIWGKMIIYNMFNQCCREVPGSRNEMGVNYIVEHDGNIIKFFASSYSDKASFSISTYSDTHTKWQRLSKNEMNNISLYLSRSHNCFCARDRGLNAYVLQPNYGGLPHSRLLLGYNVLYYDVADGNTEVLQLPFEISATAKWVDIG</sequence>
<proteinExistence type="predicted"/>
<evidence type="ECO:0000259" key="1">
    <source>
        <dbReference type="Pfam" id="PF03478"/>
    </source>
</evidence>
<name>A0AAD8HC58_9APIA</name>
<protein>
    <recommendedName>
        <fullName evidence="1">KIB1-4 beta-propeller domain-containing protein</fullName>
    </recommendedName>
</protein>
<dbReference type="Pfam" id="PF03478">
    <property type="entry name" value="Beta-prop_KIB1-4"/>
    <property type="match status" value="1"/>
</dbReference>
<evidence type="ECO:0000313" key="2">
    <source>
        <dbReference type="EMBL" id="KAK1364311.1"/>
    </source>
</evidence>
<organism evidence="2 3">
    <name type="scientific">Heracleum sosnowskyi</name>
    <dbReference type="NCBI Taxonomy" id="360622"/>
    <lineage>
        <taxon>Eukaryota</taxon>
        <taxon>Viridiplantae</taxon>
        <taxon>Streptophyta</taxon>
        <taxon>Embryophyta</taxon>
        <taxon>Tracheophyta</taxon>
        <taxon>Spermatophyta</taxon>
        <taxon>Magnoliopsida</taxon>
        <taxon>eudicotyledons</taxon>
        <taxon>Gunneridae</taxon>
        <taxon>Pentapetalae</taxon>
        <taxon>asterids</taxon>
        <taxon>campanulids</taxon>
        <taxon>Apiales</taxon>
        <taxon>Apiaceae</taxon>
        <taxon>Apioideae</taxon>
        <taxon>apioid superclade</taxon>
        <taxon>Tordylieae</taxon>
        <taxon>Tordyliinae</taxon>
        <taxon>Heracleum</taxon>
    </lineage>
</organism>
<dbReference type="EMBL" id="JAUIZM010000009">
    <property type="protein sequence ID" value="KAK1364311.1"/>
    <property type="molecule type" value="Genomic_DNA"/>
</dbReference>
<accession>A0AAD8HC58</accession>